<name>A0A1E1MF46_RHYSE</name>
<dbReference type="InterPro" id="IPR045518">
    <property type="entry name" value="2EXR"/>
</dbReference>
<dbReference type="PANTHER" id="PTHR35910:SF1">
    <property type="entry name" value="2EXR DOMAIN-CONTAINING PROTEIN"/>
    <property type="match status" value="1"/>
</dbReference>
<evidence type="ECO:0000259" key="1">
    <source>
        <dbReference type="Pfam" id="PF20150"/>
    </source>
</evidence>
<dbReference type="Pfam" id="PF20150">
    <property type="entry name" value="2EXR"/>
    <property type="match status" value="1"/>
</dbReference>
<feature type="domain" description="2EXR" evidence="1">
    <location>
        <begin position="6"/>
        <end position="104"/>
    </location>
</feature>
<protein>
    <recommendedName>
        <fullName evidence="1">2EXR domain-containing protein</fullName>
    </recommendedName>
</protein>
<dbReference type="PANTHER" id="PTHR35910">
    <property type="entry name" value="2EXR DOMAIN-CONTAINING PROTEIN"/>
    <property type="match status" value="1"/>
</dbReference>
<dbReference type="Proteomes" id="UP000177625">
    <property type="component" value="Unassembled WGS sequence"/>
</dbReference>
<evidence type="ECO:0000313" key="3">
    <source>
        <dbReference type="Proteomes" id="UP000177625"/>
    </source>
</evidence>
<organism evidence="2 3">
    <name type="scientific">Rhynchosporium secalis</name>
    <name type="common">Barley scald fungus</name>
    <dbReference type="NCBI Taxonomy" id="38038"/>
    <lineage>
        <taxon>Eukaryota</taxon>
        <taxon>Fungi</taxon>
        <taxon>Dikarya</taxon>
        <taxon>Ascomycota</taxon>
        <taxon>Pezizomycotina</taxon>
        <taxon>Leotiomycetes</taxon>
        <taxon>Helotiales</taxon>
        <taxon>Ploettnerulaceae</taxon>
        <taxon>Rhynchosporium</taxon>
    </lineage>
</organism>
<sequence>MAMNTFHPFRRLPTELRFKIFGYALTIFQRIFQVKVVYSLNLYSNEEDICDLALSSASSTSNPTLLHVNHETRTELFKSYATPFNSQALPKVKDLVFSWEHDTLLVELDKTEIFSRRSHPAWTRQVTTRLLALDDPFASLFSAEGSEESRKRLRHLAGNGEQHQFWIQVPIALPAKRPLLSGFKGLEDYTLVCRDVRELSGSMKLLRWRYTGWEERDTSADELGLKTVFPALLVRCVKLVRE</sequence>
<evidence type="ECO:0000313" key="2">
    <source>
        <dbReference type="EMBL" id="CZT47722.1"/>
    </source>
</evidence>
<accession>A0A1E1MF46</accession>
<proteinExistence type="predicted"/>
<reference evidence="3" key="1">
    <citation type="submission" date="2016-03" db="EMBL/GenBank/DDBJ databases">
        <authorList>
            <person name="Guldener U."/>
        </authorList>
    </citation>
    <scope>NUCLEOTIDE SEQUENCE [LARGE SCALE GENOMIC DNA]</scope>
</reference>
<dbReference type="AlphaFoldDB" id="A0A1E1MF46"/>
<keyword evidence="3" id="KW-1185">Reference proteome</keyword>
<gene>
    <name evidence="2" type="ORF">RSE6_08317</name>
</gene>
<dbReference type="EMBL" id="FJVC01000301">
    <property type="protein sequence ID" value="CZT47722.1"/>
    <property type="molecule type" value="Genomic_DNA"/>
</dbReference>